<gene>
    <name evidence="1" type="ORF">Goarm_001283</name>
</gene>
<dbReference type="AlphaFoldDB" id="A0A7J9KCP6"/>
<dbReference type="EMBL" id="JABFAE010000013">
    <property type="protein sequence ID" value="MBA0844161.1"/>
    <property type="molecule type" value="Genomic_DNA"/>
</dbReference>
<evidence type="ECO:0000313" key="1">
    <source>
        <dbReference type="EMBL" id="MBA0844161.1"/>
    </source>
</evidence>
<dbReference type="Proteomes" id="UP000593575">
    <property type="component" value="Unassembled WGS sequence"/>
</dbReference>
<accession>A0A7J9KCP6</accession>
<comment type="caution">
    <text evidence="1">The sequence shown here is derived from an EMBL/GenBank/DDBJ whole genome shotgun (WGS) entry which is preliminary data.</text>
</comment>
<reference evidence="1 2" key="1">
    <citation type="journal article" date="2019" name="Genome Biol. Evol.">
        <title>Insights into the evolution of the New World diploid cottons (Gossypium, subgenus Houzingenia) based on genome sequencing.</title>
        <authorList>
            <person name="Grover C.E."/>
            <person name="Arick M.A. 2nd"/>
            <person name="Thrash A."/>
            <person name="Conover J.L."/>
            <person name="Sanders W.S."/>
            <person name="Peterson D.G."/>
            <person name="Frelichowski J.E."/>
            <person name="Scheffler J.A."/>
            <person name="Scheffler B.E."/>
            <person name="Wendel J.F."/>
        </authorList>
    </citation>
    <scope>NUCLEOTIDE SEQUENCE [LARGE SCALE GENOMIC DNA]</scope>
    <source>
        <strain evidence="1">6</strain>
        <tissue evidence="1">Leaf</tissue>
    </source>
</reference>
<proteinExistence type="predicted"/>
<evidence type="ECO:0000313" key="2">
    <source>
        <dbReference type="Proteomes" id="UP000593575"/>
    </source>
</evidence>
<protein>
    <submittedName>
        <fullName evidence="1">Uncharacterized protein</fullName>
    </submittedName>
</protein>
<organism evidence="1 2">
    <name type="scientific">Gossypium armourianum</name>
    <dbReference type="NCBI Taxonomy" id="34283"/>
    <lineage>
        <taxon>Eukaryota</taxon>
        <taxon>Viridiplantae</taxon>
        <taxon>Streptophyta</taxon>
        <taxon>Embryophyta</taxon>
        <taxon>Tracheophyta</taxon>
        <taxon>Spermatophyta</taxon>
        <taxon>Magnoliopsida</taxon>
        <taxon>eudicotyledons</taxon>
        <taxon>Gunneridae</taxon>
        <taxon>Pentapetalae</taxon>
        <taxon>rosids</taxon>
        <taxon>malvids</taxon>
        <taxon>Malvales</taxon>
        <taxon>Malvaceae</taxon>
        <taxon>Malvoideae</taxon>
        <taxon>Gossypium</taxon>
    </lineage>
</organism>
<sequence length="90" mass="10946">MILFWMRSYIIWQSLRSLKFMVTCKRRDSFIRLVCSGASNSILDSSARWWKDGGPRHALFIFHVTSLQSHWWTWHYNSFCRWMGQLSREL</sequence>
<name>A0A7J9KCP6_9ROSI</name>
<keyword evidence="2" id="KW-1185">Reference proteome</keyword>